<dbReference type="EMBL" id="JBAHYK010000325">
    <property type="protein sequence ID" value="KAL0575213.1"/>
    <property type="molecule type" value="Genomic_DNA"/>
</dbReference>
<feature type="compositionally biased region" description="Polar residues" evidence="1">
    <location>
        <begin position="43"/>
        <end position="54"/>
    </location>
</feature>
<keyword evidence="3" id="KW-1185">Reference proteome</keyword>
<feature type="region of interest" description="Disordered" evidence="1">
    <location>
        <begin position="1"/>
        <end position="112"/>
    </location>
</feature>
<evidence type="ECO:0000313" key="3">
    <source>
        <dbReference type="Proteomes" id="UP001465976"/>
    </source>
</evidence>
<name>A0ABR3FIN9_9AGAR</name>
<comment type="caution">
    <text evidence="2">The sequence shown here is derived from an EMBL/GenBank/DDBJ whole genome shotgun (WGS) entry which is preliminary data.</text>
</comment>
<reference evidence="2 3" key="1">
    <citation type="submission" date="2024-02" db="EMBL/GenBank/DDBJ databases">
        <title>A draft genome for the cacao thread blight pathogen Marasmius crinis-equi.</title>
        <authorList>
            <person name="Cohen S.P."/>
            <person name="Baruah I.K."/>
            <person name="Amoako-Attah I."/>
            <person name="Bukari Y."/>
            <person name="Meinhardt L.W."/>
            <person name="Bailey B.A."/>
        </authorList>
    </citation>
    <scope>NUCLEOTIDE SEQUENCE [LARGE SCALE GENOMIC DNA]</scope>
    <source>
        <strain evidence="2 3">GH-76</strain>
    </source>
</reference>
<sequence>MSTSEADRDQTVADKEQGVLEQKGEAGDELSQGKVGTEPKSVLQDSKTPESSDAVTHAPQTEAAAEADDAASDEIEEDASDEEPKAPGFKGRGPISYNSSGRPKPSKPTKPR</sequence>
<accession>A0ABR3FIN9</accession>
<evidence type="ECO:0000256" key="1">
    <source>
        <dbReference type="SAM" id="MobiDB-lite"/>
    </source>
</evidence>
<proteinExistence type="predicted"/>
<feature type="compositionally biased region" description="Acidic residues" evidence="1">
    <location>
        <begin position="65"/>
        <end position="81"/>
    </location>
</feature>
<evidence type="ECO:0000313" key="2">
    <source>
        <dbReference type="EMBL" id="KAL0575213.1"/>
    </source>
</evidence>
<protein>
    <submittedName>
        <fullName evidence="2">Uncharacterized protein</fullName>
    </submittedName>
</protein>
<dbReference type="Proteomes" id="UP001465976">
    <property type="component" value="Unassembled WGS sequence"/>
</dbReference>
<organism evidence="2 3">
    <name type="scientific">Marasmius crinis-equi</name>
    <dbReference type="NCBI Taxonomy" id="585013"/>
    <lineage>
        <taxon>Eukaryota</taxon>
        <taxon>Fungi</taxon>
        <taxon>Dikarya</taxon>
        <taxon>Basidiomycota</taxon>
        <taxon>Agaricomycotina</taxon>
        <taxon>Agaricomycetes</taxon>
        <taxon>Agaricomycetidae</taxon>
        <taxon>Agaricales</taxon>
        <taxon>Marasmiineae</taxon>
        <taxon>Marasmiaceae</taxon>
        <taxon>Marasmius</taxon>
    </lineage>
</organism>
<gene>
    <name evidence="2" type="ORF">V5O48_006752</name>
</gene>
<feature type="compositionally biased region" description="Basic and acidic residues" evidence="1">
    <location>
        <begin position="1"/>
        <end position="26"/>
    </location>
</feature>